<dbReference type="EMBL" id="CP068393">
    <property type="protein sequence ID" value="QUC66634.1"/>
    <property type="molecule type" value="Genomic_DNA"/>
</dbReference>
<proteinExistence type="predicted"/>
<organism evidence="1 2">
    <name type="scientific">Aristaeella hokkaidonensis</name>
    <dbReference type="NCBI Taxonomy" id="3046382"/>
    <lineage>
        <taxon>Bacteria</taxon>
        <taxon>Bacillati</taxon>
        <taxon>Bacillota</taxon>
        <taxon>Clostridia</taxon>
        <taxon>Eubacteriales</taxon>
        <taxon>Aristaeellaceae</taxon>
        <taxon>Aristaeella</taxon>
    </lineage>
</organism>
<name>A0AC61N5Q1_9FIRM</name>
<evidence type="ECO:0000313" key="1">
    <source>
        <dbReference type="EMBL" id="QUC66634.1"/>
    </source>
</evidence>
<sequence>MSFERIGIRPAQILLPAAGVNPETWACIACDQYTSEPEYWEKAFAVAGDAPSAIRLILPEYNLKNSETLIPQIHRTMADYLAQGLLTPAVNPGFILCERTIASGTRLGLVCAVDLEQYSFEKGSLPLIRPTEQTITDRLPPRLKIRRGAPVELTHIMILIDDPDRTVLEPLQAAKASLRKVYDFDLMMNGGHLAGWAVDSADALAQVDRSLNALMDTKGENPLLLAVGDGNHSLATAKAYWNEIREGLSEAERENHPARFALCEIVNIHDEALLFEPIYRIVTGTTRAAVMADWKAYAEAKGMSLAADGSDHRFTVVSADGEETVAVLNPEGAIPCETIQKFLDSFLSRHPEAGIDFIHGEGSLRALAAKPETVGFLLPDIDKHSFFKDVEKLGVLPRKTFSMGEADEKRFYMEAKKI</sequence>
<gene>
    <name evidence="1" type="ORF">JYE49_12365</name>
</gene>
<reference evidence="1" key="1">
    <citation type="submission" date="2021-01" db="EMBL/GenBank/DDBJ databases">
        <title>Complete genome sequence of Clostridiales bacterium R-7.</title>
        <authorList>
            <person name="Mahoney-Kurpe S.C."/>
            <person name="Palevich N."/>
            <person name="Koike S."/>
            <person name="Moon C.D."/>
            <person name="Attwood G.T."/>
        </authorList>
    </citation>
    <scope>NUCLEOTIDE SEQUENCE</scope>
    <source>
        <strain evidence="1">R-7</strain>
    </source>
</reference>
<accession>A0AC61N5Q1</accession>
<protein>
    <submittedName>
        <fullName evidence="1">DUF1015 domain-containing protein</fullName>
    </submittedName>
</protein>
<dbReference type="Proteomes" id="UP000682782">
    <property type="component" value="Chromosome"/>
</dbReference>
<evidence type="ECO:0000313" key="2">
    <source>
        <dbReference type="Proteomes" id="UP000682782"/>
    </source>
</evidence>
<keyword evidence="2" id="KW-1185">Reference proteome</keyword>